<organism evidence="1 3">
    <name type="scientific">Rotaria magnacalcarata</name>
    <dbReference type="NCBI Taxonomy" id="392030"/>
    <lineage>
        <taxon>Eukaryota</taxon>
        <taxon>Metazoa</taxon>
        <taxon>Spiralia</taxon>
        <taxon>Gnathifera</taxon>
        <taxon>Rotifera</taxon>
        <taxon>Eurotatoria</taxon>
        <taxon>Bdelloidea</taxon>
        <taxon>Philodinida</taxon>
        <taxon>Philodinidae</taxon>
        <taxon>Rotaria</taxon>
    </lineage>
</organism>
<dbReference type="Proteomes" id="UP000681720">
    <property type="component" value="Unassembled WGS sequence"/>
</dbReference>
<gene>
    <name evidence="1" type="ORF">BYL167_LOCUS67560</name>
    <name evidence="2" type="ORF">GIL414_LOCUS77255</name>
</gene>
<evidence type="ECO:0000313" key="2">
    <source>
        <dbReference type="EMBL" id="CAF5203067.1"/>
    </source>
</evidence>
<sequence>MFFLISFAWFVAASFAFVLAILTPNWLSFTRSGSTSSITVERGVFYVCNWLPNSNAYKSTQCLSIIEQTSSNEQNTWLYGM</sequence>
<evidence type="ECO:0000313" key="1">
    <source>
        <dbReference type="EMBL" id="CAF5124496.1"/>
    </source>
</evidence>
<proteinExistence type="predicted"/>
<dbReference type="AlphaFoldDB" id="A0A8S3FH09"/>
<evidence type="ECO:0000313" key="3">
    <source>
        <dbReference type="Proteomes" id="UP000681967"/>
    </source>
</evidence>
<protein>
    <submittedName>
        <fullName evidence="1">Uncharacterized protein</fullName>
    </submittedName>
</protein>
<reference evidence="1" key="1">
    <citation type="submission" date="2021-02" db="EMBL/GenBank/DDBJ databases">
        <authorList>
            <person name="Nowell W R."/>
        </authorList>
    </citation>
    <scope>NUCLEOTIDE SEQUENCE</scope>
</reference>
<dbReference type="Proteomes" id="UP000681967">
    <property type="component" value="Unassembled WGS sequence"/>
</dbReference>
<comment type="caution">
    <text evidence="1">The sequence shown here is derived from an EMBL/GenBank/DDBJ whole genome shotgun (WGS) entry which is preliminary data.</text>
</comment>
<dbReference type="EMBL" id="CAJOBJ010347226">
    <property type="protein sequence ID" value="CAF5203067.1"/>
    <property type="molecule type" value="Genomic_DNA"/>
</dbReference>
<accession>A0A8S3FH09</accession>
<name>A0A8S3FH09_9BILA</name>
<dbReference type="EMBL" id="CAJOBH010245830">
    <property type="protein sequence ID" value="CAF5124496.1"/>
    <property type="molecule type" value="Genomic_DNA"/>
</dbReference>